<dbReference type="CDD" id="cd00093">
    <property type="entry name" value="HTH_XRE"/>
    <property type="match status" value="1"/>
</dbReference>
<gene>
    <name evidence="2" type="ORF">AAC691_13015</name>
</gene>
<evidence type="ECO:0000256" key="1">
    <source>
        <dbReference type="ARBA" id="ARBA00023125"/>
    </source>
</evidence>
<keyword evidence="1" id="KW-0238">DNA-binding</keyword>
<proteinExistence type="predicted"/>
<dbReference type="EMBL" id="CP152276">
    <property type="protein sequence ID" value="XAE41231.1"/>
    <property type="molecule type" value="Genomic_DNA"/>
</dbReference>
<evidence type="ECO:0000313" key="3">
    <source>
        <dbReference type="Proteomes" id="UP001449795"/>
    </source>
</evidence>
<protein>
    <submittedName>
        <fullName evidence="2">HigA family addiction module antitoxin</fullName>
    </submittedName>
</protein>
<accession>A0ABZ3D129</accession>
<keyword evidence="3" id="KW-1185">Reference proteome</keyword>
<evidence type="ECO:0000313" key="2">
    <source>
        <dbReference type="EMBL" id="XAE41231.1"/>
    </source>
</evidence>
<dbReference type="PANTHER" id="PTHR36924">
    <property type="entry name" value="ANTITOXIN HIGA-1"/>
    <property type="match status" value="1"/>
</dbReference>
<dbReference type="InterPro" id="IPR001387">
    <property type="entry name" value="Cro/C1-type_HTH"/>
</dbReference>
<name>A0ABZ3D129_9PROT</name>
<sequence>MDGGYREDTGKPPLPGEILDRCFLSGTGKSRSEIALLLGISRPTLWAIIKGKAPIRTPTAARLGRMFGTGAAFWLHLQADHDAWNAERNIDLSGIPTLQRKATPRMSRGT</sequence>
<reference evidence="2 3" key="1">
    <citation type="submission" date="2024-04" db="EMBL/GenBank/DDBJ databases">
        <title>Complete genome sequence of Nguyenibacter vanlangesis HBCM-1154, a strain capable of nitrogen fixation, IAA production, and phosphorus solubilization isolated from sugarcane soil.</title>
        <authorList>
            <person name="MY HANH P."/>
        </authorList>
    </citation>
    <scope>NUCLEOTIDE SEQUENCE [LARGE SCALE GENOMIC DNA]</scope>
    <source>
        <strain evidence="2 3">HBCM 1154</strain>
    </source>
</reference>
<dbReference type="InterPro" id="IPR013430">
    <property type="entry name" value="Toxin_antidote_HigA"/>
</dbReference>
<organism evidence="2 3">
    <name type="scientific">Nguyenibacter vanlangensis</name>
    <dbReference type="NCBI Taxonomy" id="1216886"/>
    <lineage>
        <taxon>Bacteria</taxon>
        <taxon>Pseudomonadati</taxon>
        <taxon>Pseudomonadota</taxon>
        <taxon>Alphaproteobacteria</taxon>
        <taxon>Acetobacterales</taxon>
        <taxon>Acetobacteraceae</taxon>
        <taxon>Nguyenibacter</taxon>
    </lineage>
</organism>
<dbReference type="RefSeq" id="WP_342627205.1">
    <property type="nucleotide sequence ID" value="NZ_CP152276.1"/>
</dbReference>
<dbReference type="Gene3D" id="1.10.260.40">
    <property type="entry name" value="lambda repressor-like DNA-binding domains"/>
    <property type="match status" value="1"/>
</dbReference>
<dbReference type="InterPro" id="IPR010982">
    <property type="entry name" value="Lambda_DNA-bd_dom_sf"/>
</dbReference>
<dbReference type="PANTHER" id="PTHR36924:SF1">
    <property type="entry name" value="ANTITOXIN HIGA-1"/>
    <property type="match status" value="1"/>
</dbReference>
<dbReference type="Proteomes" id="UP001449795">
    <property type="component" value="Chromosome"/>
</dbReference>
<dbReference type="SUPFAM" id="SSF47413">
    <property type="entry name" value="lambda repressor-like DNA-binding domains"/>
    <property type="match status" value="1"/>
</dbReference>
<dbReference type="NCBIfam" id="TIGR02607">
    <property type="entry name" value="antidote_HigA"/>
    <property type="match status" value="1"/>
</dbReference>